<evidence type="ECO:0000256" key="6">
    <source>
        <dbReference type="ARBA" id="ARBA00022840"/>
    </source>
</evidence>
<dbReference type="GO" id="GO:0005886">
    <property type="term" value="C:plasma membrane"/>
    <property type="evidence" value="ECO:0007669"/>
    <property type="project" value="UniProtKB-SubCell"/>
</dbReference>
<keyword evidence="4 9" id="KW-0812">Transmembrane</keyword>
<protein>
    <submittedName>
        <fullName evidence="12">Multidrug ABC transporter ATPase</fullName>
    </submittedName>
</protein>
<dbReference type="FunFam" id="3.40.50.300:FF:000854">
    <property type="entry name" value="Multidrug ABC transporter ATP-binding protein"/>
    <property type="match status" value="1"/>
</dbReference>
<feature type="non-terminal residue" evidence="12">
    <location>
        <position position="1"/>
    </location>
</feature>
<accession>A0A2S5E986</accession>
<feature type="transmembrane region" description="Helical" evidence="9">
    <location>
        <begin position="184"/>
        <end position="202"/>
    </location>
</feature>
<sequence length="461" mass="51297">KVLSFSQNDIDKFGTASLITRNTNDVYQIQMLVLIMLNVMILAPIMAIGGAFMAIRQDVVLSTSLLVIIPLMGIVVFFLMRKAIPLFKSMQIKLDNVNRVLREKLMGVRVIRAFVKDKSEEKRFDKVNSDLTQTSIKVNRLLALGMPLLMLIMNLSTVSILWFGSMRIDSGAMPIGNLTAFLTYIMEILISIMMAMMMFVMWPRAEASADRIKEVLETEPTINEPDKPVILKSKKGTISFKNVTFKYEGAEEPVLRNISFEAKPGKTTAIVGSTGSGKSTLINLIPRFYEVTEGKIEIDGVDIRELSMENLRDSLGFVPQKAYLFSGTIASNLAYGKKDATEEEMWHALEIAQAKDFVEELPDKLQAPVDQGGTNFSGGQRQRLSIARAIVKKPKIYIFDDSFSALDNRTDANLREALKEETKNATVIIVAQRVSTILNADLIIVLNDDGTIAGQGKHSDL</sequence>
<dbReference type="AlphaFoldDB" id="A0A2S5E986"/>
<feature type="non-terminal residue" evidence="12">
    <location>
        <position position="461"/>
    </location>
</feature>
<keyword evidence="7 9" id="KW-1133">Transmembrane helix</keyword>
<dbReference type="InterPro" id="IPR003439">
    <property type="entry name" value="ABC_transporter-like_ATP-bd"/>
</dbReference>
<evidence type="ECO:0000256" key="3">
    <source>
        <dbReference type="ARBA" id="ARBA00022475"/>
    </source>
</evidence>
<dbReference type="InterPro" id="IPR003593">
    <property type="entry name" value="AAA+_ATPase"/>
</dbReference>
<keyword evidence="6" id="KW-0067">ATP-binding</keyword>
<evidence type="ECO:0000313" key="13">
    <source>
        <dbReference type="Proteomes" id="UP000236950"/>
    </source>
</evidence>
<dbReference type="InterPro" id="IPR036640">
    <property type="entry name" value="ABC1_TM_sf"/>
</dbReference>
<gene>
    <name evidence="12" type="ORF">AA81_12735</name>
</gene>
<feature type="transmembrane region" description="Helical" evidence="9">
    <location>
        <begin position="31"/>
        <end position="53"/>
    </location>
</feature>
<reference evidence="12 13" key="1">
    <citation type="submission" date="2014-01" db="EMBL/GenBank/DDBJ databases">
        <title>Comparative genomics of Petrotoga.</title>
        <authorList>
            <person name="Chow K."/>
            <person name="Charchuk R."/>
            <person name="Nesbo C.L."/>
        </authorList>
    </citation>
    <scope>NUCLEOTIDE SEQUENCE [LARGE SCALE GENOMIC DNA]</scope>
    <source>
        <strain evidence="12 13">DSM 16923</strain>
    </source>
</reference>
<dbReference type="Gene3D" id="3.40.50.300">
    <property type="entry name" value="P-loop containing nucleotide triphosphate hydrolases"/>
    <property type="match status" value="1"/>
</dbReference>
<dbReference type="GO" id="GO:0005524">
    <property type="term" value="F:ATP binding"/>
    <property type="evidence" value="ECO:0007669"/>
    <property type="project" value="UniProtKB-KW"/>
</dbReference>
<dbReference type="SUPFAM" id="SSF90123">
    <property type="entry name" value="ABC transporter transmembrane region"/>
    <property type="match status" value="1"/>
</dbReference>
<evidence type="ECO:0000256" key="9">
    <source>
        <dbReference type="SAM" id="Phobius"/>
    </source>
</evidence>
<organism evidence="12 13">
    <name type="scientific">Petrotoga halophila DSM 16923</name>
    <dbReference type="NCBI Taxonomy" id="1122953"/>
    <lineage>
        <taxon>Bacteria</taxon>
        <taxon>Thermotogati</taxon>
        <taxon>Thermotogota</taxon>
        <taxon>Thermotogae</taxon>
        <taxon>Petrotogales</taxon>
        <taxon>Petrotogaceae</taxon>
        <taxon>Petrotoga</taxon>
    </lineage>
</organism>
<dbReference type="SMART" id="SM00382">
    <property type="entry name" value="AAA"/>
    <property type="match status" value="1"/>
</dbReference>
<evidence type="ECO:0000256" key="7">
    <source>
        <dbReference type="ARBA" id="ARBA00022989"/>
    </source>
</evidence>
<dbReference type="CDD" id="cd18548">
    <property type="entry name" value="ABC_6TM_Tm287_like"/>
    <property type="match status" value="1"/>
</dbReference>
<keyword evidence="13" id="KW-1185">Reference proteome</keyword>
<dbReference type="Gene3D" id="1.20.1560.10">
    <property type="entry name" value="ABC transporter type 1, transmembrane domain"/>
    <property type="match status" value="1"/>
</dbReference>
<proteinExistence type="predicted"/>
<evidence type="ECO:0000313" key="12">
    <source>
        <dbReference type="EMBL" id="POZ89703.1"/>
    </source>
</evidence>
<dbReference type="SUPFAM" id="SSF52540">
    <property type="entry name" value="P-loop containing nucleoside triphosphate hydrolases"/>
    <property type="match status" value="1"/>
</dbReference>
<evidence type="ECO:0000256" key="4">
    <source>
        <dbReference type="ARBA" id="ARBA00022692"/>
    </source>
</evidence>
<dbReference type="InterPro" id="IPR027417">
    <property type="entry name" value="P-loop_NTPase"/>
</dbReference>
<feature type="transmembrane region" description="Helical" evidence="9">
    <location>
        <begin position="141"/>
        <end position="164"/>
    </location>
</feature>
<name>A0A2S5E986_9BACT</name>
<keyword evidence="2" id="KW-0813">Transport</keyword>
<evidence type="ECO:0000259" key="10">
    <source>
        <dbReference type="PROSITE" id="PS50893"/>
    </source>
</evidence>
<dbReference type="Proteomes" id="UP000236950">
    <property type="component" value="Unassembled WGS sequence"/>
</dbReference>
<dbReference type="GO" id="GO:0016887">
    <property type="term" value="F:ATP hydrolysis activity"/>
    <property type="evidence" value="ECO:0007669"/>
    <property type="project" value="InterPro"/>
</dbReference>
<dbReference type="PROSITE" id="PS50929">
    <property type="entry name" value="ABC_TM1F"/>
    <property type="match status" value="1"/>
</dbReference>
<evidence type="ECO:0000259" key="11">
    <source>
        <dbReference type="PROSITE" id="PS50929"/>
    </source>
</evidence>
<feature type="domain" description="ABC transporter" evidence="10">
    <location>
        <begin position="238"/>
        <end position="461"/>
    </location>
</feature>
<keyword evidence="8 9" id="KW-0472">Membrane</keyword>
<dbReference type="PANTHER" id="PTHR43394:SF1">
    <property type="entry name" value="ATP-BINDING CASSETTE SUB-FAMILY B MEMBER 10, MITOCHONDRIAL"/>
    <property type="match status" value="1"/>
</dbReference>
<dbReference type="RefSeq" id="WP_103899274.1">
    <property type="nucleotide sequence ID" value="NZ_JALY01000278.1"/>
</dbReference>
<evidence type="ECO:0000256" key="2">
    <source>
        <dbReference type="ARBA" id="ARBA00022448"/>
    </source>
</evidence>
<keyword evidence="3" id="KW-1003">Cell membrane</keyword>
<dbReference type="EMBL" id="JALY01000278">
    <property type="protein sequence ID" value="POZ89703.1"/>
    <property type="molecule type" value="Genomic_DNA"/>
</dbReference>
<dbReference type="InterPro" id="IPR039421">
    <property type="entry name" value="Type_1_exporter"/>
</dbReference>
<keyword evidence="5" id="KW-0547">Nucleotide-binding</keyword>
<dbReference type="Pfam" id="PF00664">
    <property type="entry name" value="ABC_membrane"/>
    <property type="match status" value="1"/>
</dbReference>
<feature type="domain" description="ABC transmembrane type-1" evidence="11">
    <location>
        <begin position="1"/>
        <end position="204"/>
    </location>
</feature>
<dbReference type="PANTHER" id="PTHR43394">
    <property type="entry name" value="ATP-DEPENDENT PERMEASE MDL1, MITOCHONDRIAL"/>
    <property type="match status" value="1"/>
</dbReference>
<dbReference type="InterPro" id="IPR017871">
    <property type="entry name" value="ABC_transporter-like_CS"/>
</dbReference>
<dbReference type="GO" id="GO:0015421">
    <property type="term" value="F:ABC-type oligopeptide transporter activity"/>
    <property type="evidence" value="ECO:0007669"/>
    <property type="project" value="TreeGrafter"/>
</dbReference>
<evidence type="ECO:0000256" key="5">
    <source>
        <dbReference type="ARBA" id="ARBA00022741"/>
    </source>
</evidence>
<dbReference type="PROSITE" id="PS00211">
    <property type="entry name" value="ABC_TRANSPORTER_1"/>
    <property type="match status" value="1"/>
</dbReference>
<comment type="caution">
    <text evidence="12">The sequence shown here is derived from an EMBL/GenBank/DDBJ whole genome shotgun (WGS) entry which is preliminary data.</text>
</comment>
<feature type="transmembrane region" description="Helical" evidence="9">
    <location>
        <begin position="59"/>
        <end position="80"/>
    </location>
</feature>
<evidence type="ECO:0000256" key="1">
    <source>
        <dbReference type="ARBA" id="ARBA00004651"/>
    </source>
</evidence>
<evidence type="ECO:0000256" key="8">
    <source>
        <dbReference type="ARBA" id="ARBA00023136"/>
    </source>
</evidence>
<dbReference type="InterPro" id="IPR011527">
    <property type="entry name" value="ABC1_TM_dom"/>
</dbReference>
<dbReference type="PROSITE" id="PS50893">
    <property type="entry name" value="ABC_TRANSPORTER_2"/>
    <property type="match status" value="1"/>
</dbReference>
<comment type="subcellular location">
    <subcellularLocation>
        <location evidence="1">Cell membrane</location>
        <topology evidence="1">Multi-pass membrane protein</topology>
    </subcellularLocation>
</comment>
<dbReference type="Pfam" id="PF00005">
    <property type="entry name" value="ABC_tran"/>
    <property type="match status" value="1"/>
</dbReference>